<dbReference type="GO" id="GO:0016787">
    <property type="term" value="F:hydrolase activity"/>
    <property type="evidence" value="ECO:0007669"/>
    <property type="project" value="UniProtKB-KW"/>
</dbReference>
<proteinExistence type="predicted"/>
<dbReference type="CDD" id="cd01275">
    <property type="entry name" value="FHIT"/>
    <property type="match status" value="1"/>
</dbReference>
<keyword evidence="1 4" id="KW-0547">Nucleotide-binding</keyword>
<dbReference type="InterPro" id="IPR039383">
    <property type="entry name" value="FHIT"/>
</dbReference>
<name>A0ABR1NRV0_DIAER</name>
<evidence type="ECO:0000256" key="1">
    <source>
        <dbReference type="ARBA" id="ARBA00022741"/>
    </source>
</evidence>
<comment type="caution">
    <text evidence="6">The sequence shown here is derived from an EMBL/GenBank/DDBJ whole genome shotgun (WGS) entry which is preliminary data.</text>
</comment>
<evidence type="ECO:0000259" key="5">
    <source>
        <dbReference type="PROSITE" id="PS51084"/>
    </source>
</evidence>
<dbReference type="EC" id="3.6.1.29" evidence="4"/>
<feature type="short sequence motif" description="Histidine triad motif" evidence="3">
    <location>
        <begin position="126"/>
        <end position="130"/>
    </location>
</feature>
<organism evidence="6 7">
    <name type="scientific">Diaporthe eres</name>
    <name type="common">Phomopsis oblonga</name>
    <dbReference type="NCBI Taxonomy" id="83184"/>
    <lineage>
        <taxon>Eukaryota</taxon>
        <taxon>Fungi</taxon>
        <taxon>Dikarya</taxon>
        <taxon>Ascomycota</taxon>
        <taxon>Pezizomycotina</taxon>
        <taxon>Sordariomycetes</taxon>
        <taxon>Sordariomycetidae</taxon>
        <taxon>Diaporthales</taxon>
        <taxon>Diaporthaceae</taxon>
        <taxon>Diaporthe</taxon>
        <taxon>Diaporthe eres species complex</taxon>
    </lineage>
</organism>
<comment type="cofactor">
    <cofactor evidence="4">
        <name>Mn(2+)</name>
        <dbReference type="ChEBI" id="CHEBI:29035"/>
    </cofactor>
</comment>
<sequence>MSSGAAPAKKISFGPFEVTSQNMTIADAEAKVFLTTPHSFALVNLKPLLPGHVLVCPSRPHKRLTDLSPPEVTDLFATVQRVERMLARHYFPSEKAQTTPSATAAPGGSFNIAVQDGPEAGQTVAHVHVHVIPRVRGLSSKPEDTAGDELYERMAREEGNVGGALWDRQQSVGARPVPGGAFDRIEDSQREARSMEAMVAEAEMFREALRVMEEEEGAAAVGGEAS</sequence>
<keyword evidence="2 4" id="KW-0378">Hydrolase</keyword>
<evidence type="ECO:0000256" key="3">
    <source>
        <dbReference type="PROSITE-ProRule" id="PRU00464"/>
    </source>
</evidence>
<evidence type="ECO:0000256" key="4">
    <source>
        <dbReference type="RuleBase" id="RU366076"/>
    </source>
</evidence>
<dbReference type="InterPro" id="IPR051884">
    <property type="entry name" value="Bis(5'-adenosyl)-TPase_reg"/>
</dbReference>
<dbReference type="SUPFAM" id="SSF54197">
    <property type="entry name" value="HIT-like"/>
    <property type="match status" value="1"/>
</dbReference>
<evidence type="ECO:0000313" key="7">
    <source>
        <dbReference type="Proteomes" id="UP001430848"/>
    </source>
</evidence>
<feature type="domain" description="HIT" evidence="5">
    <location>
        <begin position="19"/>
        <end position="141"/>
    </location>
</feature>
<dbReference type="PANTHER" id="PTHR46243">
    <property type="entry name" value="BIS(5'-ADENOSYL)-TRIPHOSPHATASE"/>
    <property type="match status" value="1"/>
</dbReference>
<protein>
    <recommendedName>
        <fullName evidence="4">Bis(5'-adenosyl)-triphosphatase</fullName>
        <ecNumber evidence="4">3.6.1.29</ecNumber>
    </recommendedName>
</protein>
<dbReference type="Proteomes" id="UP001430848">
    <property type="component" value="Unassembled WGS sequence"/>
</dbReference>
<dbReference type="PROSITE" id="PS00892">
    <property type="entry name" value="HIT_1"/>
    <property type="match status" value="1"/>
</dbReference>
<comment type="catalytic activity">
    <reaction evidence="4">
        <text>P(1),P(3)-bis(5'-adenosyl) triphosphate + H2O = AMP + ADP + 2 H(+)</text>
        <dbReference type="Rhea" id="RHEA:13893"/>
        <dbReference type="ChEBI" id="CHEBI:15377"/>
        <dbReference type="ChEBI" id="CHEBI:15378"/>
        <dbReference type="ChEBI" id="CHEBI:58529"/>
        <dbReference type="ChEBI" id="CHEBI:456215"/>
        <dbReference type="ChEBI" id="CHEBI:456216"/>
        <dbReference type="EC" id="3.6.1.29"/>
    </reaction>
</comment>
<dbReference type="EMBL" id="JAKNSF020000131">
    <property type="protein sequence ID" value="KAK7712937.1"/>
    <property type="molecule type" value="Genomic_DNA"/>
</dbReference>
<dbReference type="Pfam" id="PF01230">
    <property type="entry name" value="HIT"/>
    <property type="match status" value="1"/>
</dbReference>
<dbReference type="Gene3D" id="3.30.428.10">
    <property type="entry name" value="HIT-like"/>
    <property type="match status" value="1"/>
</dbReference>
<dbReference type="InterPro" id="IPR019808">
    <property type="entry name" value="Histidine_triad_CS"/>
</dbReference>
<evidence type="ECO:0000256" key="2">
    <source>
        <dbReference type="ARBA" id="ARBA00022801"/>
    </source>
</evidence>
<reference evidence="6 7" key="1">
    <citation type="submission" date="2024-02" db="EMBL/GenBank/DDBJ databases">
        <title>De novo assembly and annotation of 12 fungi associated with fruit tree decline syndrome in Ontario, Canada.</title>
        <authorList>
            <person name="Sulman M."/>
            <person name="Ellouze W."/>
            <person name="Ilyukhin E."/>
        </authorList>
    </citation>
    <scope>NUCLEOTIDE SEQUENCE [LARGE SCALE GENOMIC DNA]</scope>
    <source>
        <strain evidence="6 7">M169</strain>
    </source>
</reference>
<gene>
    <name evidence="6" type="primary">HNT2</name>
    <name evidence="6" type="ORF">SLS63_012226</name>
</gene>
<dbReference type="InterPro" id="IPR011146">
    <property type="entry name" value="HIT-like"/>
</dbReference>
<keyword evidence="7" id="KW-1185">Reference proteome</keyword>
<dbReference type="InterPro" id="IPR036265">
    <property type="entry name" value="HIT-like_sf"/>
</dbReference>
<evidence type="ECO:0000313" key="6">
    <source>
        <dbReference type="EMBL" id="KAK7712937.1"/>
    </source>
</evidence>
<dbReference type="PANTHER" id="PTHR46243:SF1">
    <property type="entry name" value="BIS(5'-ADENOSYL)-TRIPHOSPHATASE"/>
    <property type="match status" value="1"/>
</dbReference>
<accession>A0ABR1NRV0</accession>
<dbReference type="PROSITE" id="PS51084">
    <property type="entry name" value="HIT_2"/>
    <property type="match status" value="1"/>
</dbReference>